<dbReference type="GO" id="GO:0009401">
    <property type="term" value="P:phosphoenolpyruvate-dependent sugar phosphotransferase system"/>
    <property type="evidence" value="ECO:0007669"/>
    <property type="project" value="UniProtKB-KW"/>
</dbReference>
<dbReference type="AlphaFoldDB" id="A0A381KLD0"/>
<dbReference type="InterPro" id="IPR051816">
    <property type="entry name" value="Glycosyl_Hydrolase_31"/>
</dbReference>
<dbReference type="GO" id="GO:0004553">
    <property type="term" value="F:hydrolase activity, hydrolyzing O-glycosyl compounds"/>
    <property type="evidence" value="ECO:0007669"/>
    <property type="project" value="InterPro"/>
</dbReference>
<dbReference type="Pfam" id="PF03609">
    <property type="entry name" value="EII-Sor"/>
    <property type="match status" value="1"/>
</dbReference>
<keyword evidence="9 11" id="KW-0472">Membrane</keyword>
<comment type="subcellular location">
    <subcellularLocation>
        <location evidence="1">Cell membrane</location>
        <topology evidence="1">Multi-pass membrane protein</topology>
    </subcellularLocation>
</comment>
<keyword evidence="10" id="KW-0326">Glycosidase</keyword>
<evidence type="ECO:0000313" key="14">
    <source>
        <dbReference type="EMBL" id="SUY82709.1"/>
    </source>
</evidence>
<feature type="domain" description="Glycosyl hydrolase family 31 C-terminal" evidence="13">
    <location>
        <begin position="187"/>
        <end position="272"/>
    </location>
</feature>
<keyword evidence="10 14" id="KW-0378">Hydrolase</keyword>
<organism evidence="14">
    <name type="scientific">Clostridioides difficile</name>
    <name type="common">Peptoclostridium difficile</name>
    <dbReference type="NCBI Taxonomy" id="1496"/>
    <lineage>
        <taxon>Bacteria</taxon>
        <taxon>Bacillati</taxon>
        <taxon>Bacillota</taxon>
        <taxon>Clostridia</taxon>
        <taxon>Peptostreptococcales</taxon>
        <taxon>Peptostreptococcaceae</taxon>
        <taxon>Clostridioides</taxon>
    </lineage>
</organism>
<evidence type="ECO:0000256" key="11">
    <source>
        <dbReference type="SAM" id="Phobius"/>
    </source>
</evidence>
<feature type="transmembrane region" description="Helical" evidence="11">
    <location>
        <begin position="431"/>
        <end position="459"/>
    </location>
</feature>
<feature type="transmembrane region" description="Helical" evidence="11">
    <location>
        <begin position="293"/>
        <end position="309"/>
    </location>
</feature>
<evidence type="ECO:0000256" key="5">
    <source>
        <dbReference type="ARBA" id="ARBA00022597"/>
    </source>
</evidence>
<dbReference type="GO" id="GO:0005975">
    <property type="term" value="P:carbohydrate metabolic process"/>
    <property type="evidence" value="ECO:0007669"/>
    <property type="project" value="InterPro"/>
</dbReference>
<evidence type="ECO:0000256" key="2">
    <source>
        <dbReference type="ARBA" id="ARBA00007806"/>
    </source>
</evidence>
<evidence type="ECO:0000259" key="12">
    <source>
        <dbReference type="Pfam" id="PF01055"/>
    </source>
</evidence>
<dbReference type="GO" id="GO:0005886">
    <property type="term" value="C:plasma membrane"/>
    <property type="evidence" value="ECO:0007669"/>
    <property type="project" value="UniProtKB-SubCell"/>
</dbReference>
<keyword evidence="7 11" id="KW-0812">Transmembrane</keyword>
<gene>
    <name evidence="14" type="primary">agaC_3</name>
    <name evidence="14" type="ORF">NCTC13307_03815</name>
</gene>
<evidence type="ECO:0000256" key="1">
    <source>
        <dbReference type="ARBA" id="ARBA00004651"/>
    </source>
</evidence>
<evidence type="ECO:0000256" key="6">
    <source>
        <dbReference type="ARBA" id="ARBA00022683"/>
    </source>
</evidence>
<dbReference type="PANTHER" id="PTHR43863">
    <property type="entry name" value="HYDROLASE, PUTATIVE (AFU_ORTHOLOGUE AFUA_1G03140)-RELATED"/>
    <property type="match status" value="1"/>
</dbReference>
<dbReference type="InterPro" id="IPR048395">
    <property type="entry name" value="Glyco_hydro_31_C"/>
</dbReference>
<keyword evidence="3" id="KW-0813">Transport</keyword>
<feature type="transmembrane region" description="Helical" evidence="11">
    <location>
        <begin position="387"/>
        <end position="410"/>
    </location>
</feature>
<dbReference type="EMBL" id="UFWD01000002">
    <property type="protein sequence ID" value="SUY82709.1"/>
    <property type="molecule type" value="Genomic_DNA"/>
</dbReference>
<feature type="transmembrane region" description="Helical" evidence="11">
    <location>
        <begin position="465"/>
        <end position="486"/>
    </location>
</feature>
<evidence type="ECO:0000256" key="10">
    <source>
        <dbReference type="RuleBase" id="RU361185"/>
    </source>
</evidence>
<dbReference type="PROSITE" id="PS51106">
    <property type="entry name" value="PTS_EIIC_TYPE_4"/>
    <property type="match status" value="1"/>
</dbReference>
<feature type="transmembrane region" description="Helical" evidence="11">
    <location>
        <begin position="321"/>
        <end position="341"/>
    </location>
</feature>
<dbReference type="PANTHER" id="PTHR43863:SF2">
    <property type="entry name" value="MALTASE-GLUCOAMYLASE"/>
    <property type="match status" value="1"/>
</dbReference>
<feature type="transmembrane region" description="Helical" evidence="11">
    <location>
        <begin position="498"/>
        <end position="527"/>
    </location>
</feature>
<keyword evidence="6" id="KW-0598">Phosphotransferase system</keyword>
<evidence type="ECO:0000256" key="3">
    <source>
        <dbReference type="ARBA" id="ARBA00022448"/>
    </source>
</evidence>
<dbReference type="SUPFAM" id="SSF51011">
    <property type="entry name" value="Glycosyl hydrolase domain"/>
    <property type="match status" value="1"/>
</dbReference>
<dbReference type="Gene3D" id="3.20.20.80">
    <property type="entry name" value="Glycosidases"/>
    <property type="match status" value="1"/>
</dbReference>
<keyword evidence="5" id="KW-0762">Sugar transport</keyword>
<evidence type="ECO:0000259" key="13">
    <source>
        <dbReference type="Pfam" id="PF21365"/>
    </source>
</evidence>
<reference evidence="14" key="1">
    <citation type="submission" date="2018-06" db="EMBL/GenBank/DDBJ databases">
        <authorList>
            <consortium name="Pathogen Informatics"/>
            <person name="Doyle S."/>
        </authorList>
    </citation>
    <scope>NUCLEOTIDE SEQUENCE</scope>
    <source>
        <strain evidence="14">NCTC13307</strain>
    </source>
</reference>
<dbReference type="Pfam" id="PF01055">
    <property type="entry name" value="Glyco_hydro_31_2nd"/>
    <property type="match status" value="1"/>
</dbReference>
<proteinExistence type="inferred from homology"/>
<protein>
    <submittedName>
        <fullName evidence="14">Glycosyl hydrolase</fullName>
    </submittedName>
</protein>
<dbReference type="InterPro" id="IPR004700">
    <property type="entry name" value="PTS_IIC_man"/>
</dbReference>
<evidence type="ECO:0000256" key="9">
    <source>
        <dbReference type="ARBA" id="ARBA00023136"/>
    </source>
</evidence>
<sequence>MYDFDNYRYKKGNVLSCGNIYPIDYLKMIYDGLHNDIESVVTLVRGAWAGAQKYGALVWSGDIDSSFEAFNNQVNTGLNMGLAGIPWWTTDIGGFHGGNPKDPEFRELMVRWFQYATFSPILRMHGDRLPHSKPLSNKGGGSMVTGAPNEIWSYGEEVEVILTKFIKIRESLKTYLKKLMKEAHEDGTPVMRTLFYEFPEDDKTWEVDNTYMLGDEILVAPIMNYKDRSRKVYLPKGHTWENIFSGVSYEGGKTYEVECPLEEIPIFLKQDSSYNFKETKKYFGRGEIIMEPQLWQLLLIVLYGFFINYEKNSTMFGTYQPVTAGFITGLILGDINTGLYIGGTLQLLSLGISNFGGASIPDYQTASIVATFITITTKQEASVGISIGIPVALLMVQLDVLRNTIGIWLVHKAEDGAKKGNYKNITYMQMLGVLLTAATTGIPVALSVIFGPSLINTILKYTPEWLTGGLTVAGGLLPAVGIGLLLRYLPAKEYFSYLVIGFVLAVYMKVPLLGVALIGGAIALIIYKKNLENQEQQYTVVGGMDEDE</sequence>
<evidence type="ECO:0000256" key="4">
    <source>
        <dbReference type="ARBA" id="ARBA00022475"/>
    </source>
</evidence>
<dbReference type="InterPro" id="IPR013780">
    <property type="entry name" value="Glyco_hydro_b"/>
</dbReference>
<dbReference type="InterPro" id="IPR017853">
    <property type="entry name" value="GH"/>
</dbReference>
<keyword evidence="8 11" id="KW-1133">Transmembrane helix</keyword>
<evidence type="ECO:0000256" key="8">
    <source>
        <dbReference type="ARBA" id="ARBA00022989"/>
    </source>
</evidence>
<evidence type="ECO:0000256" key="7">
    <source>
        <dbReference type="ARBA" id="ARBA00022692"/>
    </source>
</evidence>
<name>A0A381KLD0_CLODI</name>
<accession>A0A381KLD0</accession>
<feature type="domain" description="Glycoside hydrolase family 31 TIM barrel" evidence="12">
    <location>
        <begin position="17"/>
        <end position="176"/>
    </location>
</feature>
<dbReference type="Pfam" id="PF21365">
    <property type="entry name" value="Glyco_hydro_31_3rd"/>
    <property type="match status" value="1"/>
</dbReference>
<dbReference type="InterPro" id="IPR000322">
    <property type="entry name" value="Glyco_hydro_31_TIM"/>
</dbReference>
<dbReference type="Gene3D" id="2.60.40.1180">
    <property type="entry name" value="Golgi alpha-mannosidase II"/>
    <property type="match status" value="1"/>
</dbReference>
<keyword evidence="4" id="KW-1003">Cell membrane</keyword>
<comment type="similarity">
    <text evidence="2 10">Belongs to the glycosyl hydrolase 31 family.</text>
</comment>
<dbReference type="SUPFAM" id="SSF51445">
    <property type="entry name" value="(Trans)glycosidases"/>
    <property type="match status" value="1"/>
</dbReference>